<dbReference type="PANTHER" id="PTHR14226">
    <property type="entry name" value="NEUROPATHY TARGET ESTERASE/SWISS CHEESE D.MELANOGASTER"/>
    <property type="match status" value="1"/>
</dbReference>
<accession>A0A1H8RBW4</accession>
<keyword evidence="7" id="KW-1185">Reference proteome</keyword>
<dbReference type="STRING" id="872970.SAMN04488134_11032"/>
<dbReference type="PANTHER" id="PTHR14226:SF25">
    <property type="entry name" value="PHOSPHOESTERASE"/>
    <property type="match status" value="1"/>
</dbReference>
<proteinExistence type="predicted"/>
<dbReference type="OrthoDB" id="9802424at2"/>
<evidence type="ECO:0000256" key="1">
    <source>
        <dbReference type="ARBA" id="ARBA00022801"/>
    </source>
</evidence>
<evidence type="ECO:0000256" key="3">
    <source>
        <dbReference type="ARBA" id="ARBA00023098"/>
    </source>
</evidence>
<evidence type="ECO:0000256" key="2">
    <source>
        <dbReference type="ARBA" id="ARBA00022963"/>
    </source>
</evidence>
<gene>
    <name evidence="6" type="ORF">SAMN04488134_11032</name>
</gene>
<feature type="active site" description="Proton acceptor" evidence="4">
    <location>
        <position position="160"/>
    </location>
</feature>
<dbReference type="RefSeq" id="WP_091499097.1">
    <property type="nucleotide sequence ID" value="NZ_FODJ01000010.1"/>
</dbReference>
<dbReference type="GO" id="GO:0016042">
    <property type="term" value="P:lipid catabolic process"/>
    <property type="evidence" value="ECO:0007669"/>
    <property type="project" value="UniProtKB-UniRule"/>
</dbReference>
<dbReference type="Gene3D" id="3.40.1090.10">
    <property type="entry name" value="Cytosolic phospholipase A2 catalytic domain"/>
    <property type="match status" value="2"/>
</dbReference>
<evidence type="ECO:0000256" key="4">
    <source>
        <dbReference type="PROSITE-ProRule" id="PRU01161"/>
    </source>
</evidence>
<keyword evidence="1 4" id="KW-0378">Hydrolase</keyword>
<evidence type="ECO:0000259" key="5">
    <source>
        <dbReference type="PROSITE" id="PS51635"/>
    </source>
</evidence>
<evidence type="ECO:0000313" key="7">
    <source>
        <dbReference type="Proteomes" id="UP000199300"/>
    </source>
</evidence>
<dbReference type="EMBL" id="FODJ01000010">
    <property type="protein sequence ID" value="SEO63890.1"/>
    <property type="molecule type" value="Genomic_DNA"/>
</dbReference>
<feature type="domain" description="PNPLA" evidence="5">
    <location>
        <begin position="7"/>
        <end position="173"/>
    </location>
</feature>
<name>A0A1H8RBW4_9BACI</name>
<dbReference type="PROSITE" id="PS51635">
    <property type="entry name" value="PNPLA"/>
    <property type="match status" value="1"/>
</dbReference>
<dbReference type="InterPro" id="IPR037483">
    <property type="entry name" value="YjjU-like"/>
</dbReference>
<dbReference type="CDD" id="cd07208">
    <property type="entry name" value="Pat_hypo_Ecoli_yjju_like"/>
    <property type="match status" value="1"/>
</dbReference>
<keyword evidence="2 4" id="KW-0442">Lipid degradation</keyword>
<evidence type="ECO:0000313" key="6">
    <source>
        <dbReference type="EMBL" id="SEO63890.1"/>
    </source>
</evidence>
<reference evidence="6 7" key="1">
    <citation type="submission" date="2016-10" db="EMBL/GenBank/DDBJ databases">
        <authorList>
            <person name="de Groot N.N."/>
        </authorList>
    </citation>
    <scope>NUCLEOTIDE SEQUENCE [LARGE SCALE GENOMIC DNA]</scope>
    <source>
        <strain evidence="6 7">CGMCC 1.10434</strain>
    </source>
</reference>
<dbReference type="Pfam" id="PF19890">
    <property type="entry name" value="DUF6363"/>
    <property type="match status" value="1"/>
</dbReference>
<organism evidence="6 7">
    <name type="scientific">Amphibacillus marinus</name>
    <dbReference type="NCBI Taxonomy" id="872970"/>
    <lineage>
        <taxon>Bacteria</taxon>
        <taxon>Bacillati</taxon>
        <taxon>Bacillota</taxon>
        <taxon>Bacilli</taxon>
        <taxon>Bacillales</taxon>
        <taxon>Bacillaceae</taxon>
        <taxon>Amphibacillus</taxon>
    </lineage>
</organism>
<feature type="short sequence motif" description="GXSXG" evidence="4">
    <location>
        <begin position="38"/>
        <end position="42"/>
    </location>
</feature>
<feature type="short sequence motif" description="DGA/G" evidence="4">
    <location>
        <begin position="160"/>
        <end position="162"/>
    </location>
</feature>
<keyword evidence="3 4" id="KW-0443">Lipid metabolism</keyword>
<dbReference type="InterPro" id="IPR050301">
    <property type="entry name" value="NTE"/>
</dbReference>
<protein>
    <submittedName>
        <fullName evidence="6">Predicted phospholipase, patatin/cPLA2 family</fullName>
    </submittedName>
</protein>
<dbReference type="InterPro" id="IPR002641">
    <property type="entry name" value="PNPLA_dom"/>
</dbReference>
<dbReference type="Pfam" id="PF01734">
    <property type="entry name" value="Patatin"/>
    <property type="match status" value="1"/>
</dbReference>
<dbReference type="SUPFAM" id="SSF52151">
    <property type="entry name" value="FabD/lysophospholipase-like"/>
    <property type="match status" value="1"/>
</dbReference>
<dbReference type="InterPro" id="IPR016035">
    <property type="entry name" value="Acyl_Trfase/lysoPLipase"/>
</dbReference>
<dbReference type="GO" id="GO:0016787">
    <property type="term" value="F:hydrolase activity"/>
    <property type="evidence" value="ECO:0007669"/>
    <property type="project" value="UniProtKB-UniRule"/>
</dbReference>
<sequence>MLTNYGLVLEGGGMRGLYTAGVLDYFTEKNLYFNYNIGVSAGALNAVNYLARQAGRSRDVNVTFAGDARYMNYRNLLKGKGMLNMDFLFNEVANELIPFDFEAFNAAQERLIIATTDCVTGEAVYFENDKSVDVLLAARASSSLPLVGVPVELAGYTLLDGGIVDPIPIRKSVQDGNEKHLIVLTRPKGYRKKMFRAKMTSRLMYPKYKKLIQALEQRHHVYNETLNYIEHLEAAGAAYVIRPELTEQVKRTERNPSKIAFIHQAGYEAAKVNFGELTAWLGHQPTESTYIY</sequence>
<feature type="active site" description="Nucleophile" evidence="4">
    <location>
        <position position="40"/>
    </location>
</feature>
<dbReference type="Proteomes" id="UP000199300">
    <property type="component" value="Unassembled WGS sequence"/>
</dbReference>
<dbReference type="InterPro" id="IPR045943">
    <property type="entry name" value="DUF6363"/>
</dbReference>
<dbReference type="AlphaFoldDB" id="A0A1H8RBW4"/>
<feature type="short sequence motif" description="GXGXXG" evidence="4">
    <location>
        <begin position="11"/>
        <end position="16"/>
    </location>
</feature>